<dbReference type="Proteomes" id="UP000784294">
    <property type="component" value="Unassembled WGS sequence"/>
</dbReference>
<protein>
    <recommendedName>
        <fullName evidence="2">Dynein heavy chain AAA module D4 domain-containing protein</fullName>
    </recommendedName>
</protein>
<evidence type="ECO:0000313" key="4">
    <source>
        <dbReference type="Proteomes" id="UP000784294"/>
    </source>
</evidence>
<name>A0A448XQP0_9PLAT</name>
<reference evidence="3" key="1">
    <citation type="submission" date="2018-11" db="EMBL/GenBank/DDBJ databases">
        <authorList>
            <consortium name="Pathogen Informatics"/>
        </authorList>
    </citation>
    <scope>NUCLEOTIDE SEQUENCE</scope>
</reference>
<proteinExistence type="inferred from homology"/>
<dbReference type="InterPro" id="IPR024317">
    <property type="entry name" value="Dynein_heavy_chain_D4_dom"/>
</dbReference>
<organism evidence="3 4">
    <name type="scientific">Protopolystoma xenopodis</name>
    <dbReference type="NCBI Taxonomy" id="117903"/>
    <lineage>
        <taxon>Eukaryota</taxon>
        <taxon>Metazoa</taxon>
        <taxon>Spiralia</taxon>
        <taxon>Lophotrochozoa</taxon>
        <taxon>Platyhelminthes</taxon>
        <taxon>Monogenea</taxon>
        <taxon>Polyopisthocotylea</taxon>
        <taxon>Polystomatidea</taxon>
        <taxon>Polystomatidae</taxon>
        <taxon>Protopolystoma</taxon>
    </lineage>
</organism>
<dbReference type="GO" id="GO:0007018">
    <property type="term" value="P:microtubule-based movement"/>
    <property type="evidence" value="ECO:0007669"/>
    <property type="project" value="InterPro"/>
</dbReference>
<dbReference type="PANTHER" id="PTHR22878:SF68">
    <property type="entry name" value="DYNEIN HEAVY CHAIN 6, AXONEMAL-LIKE"/>
    <property type="match status" value="1"/>
</dbReference>
<sequence>MHIVLCMSPVGEPFRNRIRMFPSFVNCSTIDWFSEWPNDALLEVAEKYLADVVLFLGDEEVSMMAHAIVAELICLRFCISQLTDLFYPMCLYDIGEVFLIVSSITI</sequence>
<dbReference type="InterPro" id="IPR027417">
    <property type="entry name" value="P-loop_NTPase"/>
</dbReference>
<dbReference type="GO" id="GO:0030286">
    <property type="term" value="C:dynein complex"/>
    <property type="evidence" value="ECO:0007669"/>
    <property type="project" value="InterPro"/>
</dbReference>
<dbReference type="PANTHER" id="PTHR22878">
    <property type="entry name" value="DYNEIN HEAVY CHAIN 6, AXONEMAL-LIKE-RELATED"/>
    <property type="match status" value="1"/>
</dbReference>
<feature type="domain" description="Dynein heavy chain AAA module D4" evidence="2">
    <location>
        <begin position="1"/>
        <end position="83"/>
    </location>
</feature>
<dbReference type="Gene3D" id="3.40.50.300">
    <property type="entry name" value="P-loop containing nucleotide triphosphate hydrolases"/>
    <property type="match status" value="1"/>
</dbReference>
<accession>A0A448XQP0</accession>
<dbReference type="InterPro" id="IPR026983">
    <property type="entry name" value="DHC"/>
</dbReference>
<evidence type="ECO:0000259" key="2">
    <source>
        <dbReference type="Pfam" id="PF12780"/>
    </source>
</evidence>
<comment type="similarity">
    <text evidence="1">Belongs to the dynein heavy chain family.</text>
</comment>
<evidence type="ECO:0000313" key="3">
    <source>
        <dbReference type="EMBL" id="VEL42483.1"/>
    </source>
</evidence>
<gene>
    <name evidence="3" type="ORF">PXEA_LOCUS35923</name>
</gene>
<dbReference type="Pfam" id="PF12780">
    <property type="entry name" value="AAA_8"/>
    <property type="match status" value="1"/>
</dbReference>
<dbReference type="GO" id="GO:0051959">
    <property type="term" value="F:dynein light intermediate chain binding"/>
    <property type="evidence" value="ECO:0007669"/>
    <property type="project" value="InterPro"/>
</dbReference>
<dbReference type="AlphaFoldDB" id="A0A448XQP0"/>
<dbReference type="EMBL" id="CAAALY010274643">
    <property type="protein sequence ID" value="VEL42483.1"/>
    <property type="molecule type" value="Genomic_DNA"/>
</dbReference>
<dbReference type="GO" id="GO:0045505">
    <property type="term" value="F:dynein intermediate chain binding"/>
    <property type="evidence" value="ECO:0007669"/>
    <property type="project" value="InterPro"/>
</dbReference>
<dbReference type="OrthoDB" id="10266008at2759"/>
<comment type="caution">
    <text evidence="3">The sequence shown here is derived from an EMBL/GenBank/DDBJ whole genome shotgun (WGS) entry which is preliminary data.</text>
</comment>
<dbReference type="SUPFAM" id="SSF52540">
    <property type="entry name" value="P-loop containing nucleoside triphosphate hydrolases"/>
    <property type="match status" value="1"/>
</dbReference>
<evidence type="ECO:0000256" key="1">
    <source>
        <dbReference type="ARBA" id="ARBA00008887"/>
    </source>
</evidence>
<keyword evidence="4" id="KW-1185">Reference proteome</keyword>